<evidence type="ECO:0000256" key="7">
    <source>
        <dbReference type="ARBA" id="ARBA00035036"/>
    </source>
</evidence>
<keyword evidence="2" id="KW-0662">Pyridine nucleotide biosynthesis</keyword>
<dbReference type="AlphaFoldDB" id="A0AAE0L8U2"/>
<sequence>AADKVFGSDVNLKGYKVIKGAGVIQGDGINIDTIQEICLSVEKAGFSAQCVAFGMGGGLLQKVNRDTMSFATKLSHIRFKDGTSRDIMKAPKTDTGKFSLPGILAVKREAGVPTVYCTPDAGNGKPPVAPEDNLLQIVYDNGPLAASPWESFTEVRSRLASEWAALPPNADVLSPQIKNVIKEISPEHAREMQEKPTPKQPTAPIVQHNNAGGQICSPHCNLS</sequence>
<dbReference type="GO" id="GO:0047280">
    <property type="term" value="F:nicotinamide phosphoribosyltransferase activity"/>
    <property type="evidence" value="ECO:0007669"/>
    <property type="project" value="UniProtKB-EC"/>
</dbReference>
<comment type="caution">
    <text evidence="10">The sequence shown here is derived from an EMBL/GenBank/DDBJ whole genome shotgun (WGS) entry which is preliminary data.</text>
</comment>
<comment type="similarity">
    <text evidence="1">Belongs to the NAPRTase family.</text>
</comment>
<reference evidence="10 11" key="1">
    <citation type="journal article" date="2015" name="Genome Biol. Evol.">
        <title>Comparative Genomics of a Bacterivorous Green Alga Reveals Evolutionary Causalities and Consequences of Phago-Mixotrophic Mode of Nutrition.</title>
        <authorList>
            <person name="Burns J.A."/>
            <person name="Paasch A."/>
            <person name="Narechania A."/>
            <person name="Kim E."/>
        </authorList>
    </citation>
    <scope>NUCLEOTIDE SEQUENCE [LARGE SCALE GENOMIC DNA]</scope>
    <source>
        <strain evidence="10 11">PLY_AMNH</strain>
    </source>
</reference>
<dbReference type="PANTHER" id="PTHR43816:SF1">
    <property type="entry name" value="NICOTINAMIDE PHOSPHORIBOSYLTRANSFERASE"/>
    <property type="match status" value="1"/>
</dbReference>
<dbReference type="InterPro" id="IPR013785">
    <property type="entry name" value="Aldolase_TIM"/>
</dbReference>
<keyword evidence="11" id="KW-1185">Reference proteome</keyword>
<feature type="non-terminal residue" evidence="10">
    <location>
        <position position="1"/>
    </location>
</feature>
<name>A0AAE0L8U2_9CHLO</name>
<dbReference type="EC" id="2.4.2.12" evidence="6"/>
<dbReference type="EMBL" id="LGRX02006834">
    <property type="protein sequence ID" value="KAK3276004.1"/>
    <property type="molecule type" value="Genomic_DNA"/>
</dbReference>
<accession>A0AAE0L8U2</accession>
<proteinExistence type="inferred from homology"/>
<dbReference type="InterPro" id="IPR036068">
    <property type="entry name" value="Nicotinate_pribotase-like_C"/>
</dbReference>
<dbReference type="Proteomes" id="UP001190700">
    <property type="component" value="Unassembled WGS sequence"/>
</dbReference>
<dbReference type="SUPFAM" id="SSF51690">
    <property type="entry name" value="Nicotinate/Quinolinate PRTase C-terminal domain-like"/>
    <property type="match status" value="1"/>
</dbReference>
<feature type="domain" description="Nicotinate/nicotinamide phosphoribosyltransferase" evidence="9">
    <location>
        <begin position="3"/>
        <end position="103"/>
    </location>
</feature>
<evidence type="ECO:0000256" key="5">
    <source>
        <dbReference type="ARBA" id="ARBA00035007"/>
    </source>
</evidence>
<protein>
    <recommendedName>
        <fullName evidence="7">Nicotinamide phosphoribosyltransferase</fullName>
        <ecNumber evidence="6">2.4.2.12</ecNumber>
    </recommendedName>
</protein>
<dbReference type="PANTHER" id="PTHR43816">
    <property type="entry name" value="NICOTINAMIDE PHOSPHORIBOSYLTRANSFERASE"/>
    <property type="match status" value="1"/>
</dbReference>
<gene>
    <name evidence="10" type="ORF">CYMTET_15896</name>
</gene>
<evidence type="ECO:0000256" key="6">
    <source>
        <dbReference type="ARBA" id="ARBA00035024"/>
    </source>
</evidence>
<dbReference type="GO" id="GO:0009435">
    <property type="term" value="P:NAD+ biosynthetic process"/>
    <property type="evidence" value="ECO:0007669"/>
    <property type="project" value="InterPro"/>
</dbReference>
<comment type="pathway">
    <text evidence="5">Cofactor biosynthesis; NAD(+) biosynthesis; nicotinamide D-ribonucleotide from 5-phospho-alpha-D-ribose 1-diphosphate and nicotinamide: step 1/1.</text>
</comment>
<evidence type="ECO:0000256" key="8">
    <source>
        <dbReference type="SAM" id="MobiDB-lite"/>
    </source>
</evidence>
<evidence type="ECO:0000256" key="4">
    <source>
        <dbReference type="ARBA" id="ARBA00022679"/>
    </source>
</evidence>
<organism evidence="10 11">
    <name type="scientific">Cymbomonas tetramitiformis</name>
    <dbReference type="NCBI Taxonomy" id="36881"/>
    <lineage>
        <taxon>Eukaryota</taxon>
        <taxon>Viridiplantae</taxon>
        <taxon>Chlorophyta</taxon>
        <taxon>Pyramimonadophyceae</taxon>
        <taxon>Pyramimonadales</taxon>
        <taxon>Pyramimonadaceae</taxon>
        <taxon>Cymbomonas</taxon>
    </lineage>
</organism>
<evidence type="ECO:0000256" key="2">
    <source>
        <dbReference type="ARBA" id="ARBA00022642"/>
    </source>
</evidence>
<feature type="compositionally biased region" description="Basic and acidic residues" evidence="8">
    <location>
        <begin position="188"/>
        <end position="197"/>
    </location>
</feature>
<evidence type="ECO:0000313" key="11">
    <source>
        <dbReference type="Proteomes" id="UP001190700"/>
    </source>
</evidence>
<dbReference type="InterPro" id="IPR041525">
    <property type="entry name" value="N/Namide_PRibTrfase"/>
</dbReference>
<dbReference type="Pfam" id="PF04095">
    <property type="entry name" value="NAPRTase"/>
    <property type="match status" value="1"/>
</dbReference>
<keyword evidence="3" id="KW-0328">Glycosyltransferase</keyword>
<evidence type="ECO:0000259" key="9">
    <source>
        <dbReference type="Pfam" id="PF04095"/>
    </source>
</evidence>
<evidence type="ECO:0000256" key="1">
    <source>
        <dbReference type="ARBA" id="ARBA00010897"/>
    </source>
</evidence>
<feature type="region of interest" description="Disordered" evidence="8">
    <location>
        <begin position="188"/>
        <end position="223"/>
    </location>
</feature>
<evidence type="ECO:0000256" key="3">
    <source>
        <dbReference type="ARBA" id="ARBA00022676"/>
    </source>
</evidence>
<dbReference type="InterPro" id="IPR016471">
    <property type="entry name" value="Nicotinamide_PRibTrfase"/>
</dbReference>
<evidence type="ECO:0000313" key="10">
    <source>
        <dbReference type="EMBL" id="KAK3276004.1"/>
    </source>
</evidence>
<keyword evidence="4" id="KW-0808">Transferase</keyword>
<dbReference type="Gene3D" id="3.20.20.70">
    <property type="entry name" value="Aldolase class I"/>
    <property type="match status" value="1"/>
</dbReference>